<feature type="compositionally biased region" description="Basic and acidic residues" evidence="1">
    <location>
        <begin position="32"/>
        <end position="55"/>
    </location>
</feature>
<feature type="non-terminal residue" evidence="2">
    <location>
        <position position="61"/>
    </location>
</feature>
<dbReference type="Proteomes" id="UP000499080">
    <property type="component" value="Unassembled WGS sequence"/>
</dbReference>
<reference evidence="2 3" key="1">
    <citation type="journal article" date="2019" name="Sci. Rep.">
        <title>Orb-weaving spider Araneus ventricosus genome elucidates the spidroin gene catalogue.</title>
        <authorList>
            <person name="Kono N."/>
            <person name="Nakamura H."/>
            <person name="Ohtoshi R."/>
            <person name="Moran D.A.P."/>
            <person name="Shinohara A."/>
            <person name="Yoshida Y."/>
            <person name="Fujiwara M."/>
            <person name="Mori M."/>
            <person name="Tomita M."/>
            <person name="Arakawa K."/>
        </authorList>
    </citation>
    <scope>NUCLEOTIDE SEQUENCE [LARGE SCALE GENOMIC DNA]</scope>
</reference>
<name>A0A4Y2UMJ1_ARAVE</name>
<sequence length="61" mass="7108">MPCKRKSNLARSSCIARAMKVTRKLESYVQAEARKRDQAERQAEFRATETPEHSQARRTKD</sequence>
<dbReference type="EMBL" id="BGPR01038415">
    <property type="protein sequence ID" value="GBO14249.1"/>
    <property type="molecule type" value="Genomic_DNA"/>
</dbReference>
<protein>
    <submittedName>
        <fullName evidence="2">Uncharacterized protein</fullName>
    </submittedName>
</protein>
<keyword evidence="3" id="KW-1185">Reference proteome</keyword>
<gene>
    <name evidence="2" type="ORF">AVEN_71184_1</name>
</gene>
<accession>A0A4Y2UMJ1</accession>
<proteinExistence type="predicted"/>
<organism evidence="2 3">
    <name type="scientific">Araneus ventricosus</name>
    <name type="common">Orbweaver spider</name>
    <name type="synonym">Epeira ventricosa</name>
    <dbReference type="NCBI Taxonomy" id="182803"/>
    <lineage>
        <taxon>Eukaryota</taxon>
        <taxon>Metazoa</taxon>
        <taxon>Ecdysozoa</taxon>
        <taxon>Arthropoda</taxon>
        <taxon>Chelicerata</taxon>
        <taxon>Arachnida</taxon>
        <taxon>Araneae</taxon>
        <taxon>Araneomorphae</taxon>
        <taxon>Entelegynae</taxon>
        <taxon>Araneoidea</taxon>
        <taxon>Araneidae</taxon>
        <taxon>Araneus</taxon>
    </lineage>
</organism>
<comment type="caution">
    <text evidence="2">The sequence shown here is derived from an EMBL/GenBank/DDBJ whole genome shotgun (WGS) entry which is preliminary data.</text>
</comment>
<feature type="region of interest" description="Disordered" evidence="1">
    <location>
        <begin position="32"/>
        <end position="61"/>
    </location>
</feature>
<evidence type="ECO:0000256" key="1">
    <source>
        <dbReference type="SAM" id="MobiDB-lite"/>
    </source>
</evidence>
<dbReference type="AlphaFoldDB" id="A0A4Y2UMJ1"/>
<evidence type="ECO:0000313" key="2">
    <source>
        <dbReference type="EMBL" id="GBO14249.1"/>
    </source>
</evidence>
<evidence type="ECO:0000313" key="3">
    <source>
        <dbReference type="Proteomes" id="UP000499080"/>
    </source>
</evidence>